<proteinExistence type="predicted"/>
<reference evidence="1" key="2">
    <citation type="journal article" date="2015" name="Data Brief">
        <title>Shoot transcriptome of the giant reed, Arundo donax.</title>
        <authorList>
            <person name="Barrero R.A."/>
            <person name="Guerrero F.D."/>
            <person name="Moolhuijzen P."/>
            <person name="Goolsby J.A."/>
            <person name="Tidwell J."/>
            <person name="Bellgard S.E."/>
            <person name="Bellgard M.I."/>
        </authorList>
    </citation>
    <scope>NUCLEOTIDE SEQUENCE</scope>
    <source>
        <tissue evidence="1">Shoot tissue taken approximately 20 cm above the soil surface</tissue>
    </source>
</reference>
<evidence type="ECO:0000313" key="1">
    <source>
        <dbReference type="EMBL" id="JAD56551.1"/>
    </source>
</evidence>
<reference evidence="1" key="1">
    <citation type="submission" date="2014-09" db="EMBL/GenBank/DDBJ databases">
        <authorList>
            <person name="Magalhaes I.L.F."/>
            <person name="Oliveira U."/>
            <person name="Santos F.R."/>
            <person name="Vidigal T.H.D.A."/>
            <person name="Brescovit A.D."/>
            <person name="Santos A.J."/>
        </authorList>
    </citation>
    <scope>NUCLEOTIDE SEQUENCE</scope>
    <source>
        <tissue evidence="1">Shoot tissue taken approximately 20 cm above the soil surface</tissue>
    </source>
</reference>
<dbReference type="EMBL" id="GBRH01241344">
    <property type="protein sequence ID" value="JAD56551.1"/>
    <property type="molecule type" value="Transcribed_RNA"/>
</dbReference>
<name>A0A0A9AZM0_ARUDO</name>
<organism evidence="1">
    <name type="scientific">Arundo donax</name>
    <name type="common">Giant reed</name>
    <name type="synonym">Donax arundinaceus</name>
    <dbReference type="NCBI Taxonomy" id="35708"/>
    <lineage>
        <taxon>Eukaryota</taxon>
        <taxon>Viridiplantae</taxon>
        <taxon>Streptophyta</taxon>
        <taxon>Embryophyta</taxon>
        <taxon>Tracheophyta</taxon>
        <taxon>Spermatophyta</taxon>
        <taxon>Magnoliopsida</taxon>
        <taxon>Liliopsida</taxon>
        <taxon>Poales</taxon>
        <taxon>Poaceae</taxon>
        <taxon>PACMAD clade</taxon>
        <taxon>Arundinoideae</taxon>
        <taxon>Arundineae</taxon>
        <taxon>Arundo</taxon>
    </lineage>
</organism>
<sequence>MQQQRSTAT</sequence>
<protein>
    <submittedName>
        <fullName evidence="1">Uncharacterized protein</fullName>
    </submittedName>
</protein>
<accession>A0A0A9AZM0</accession>